<name>A0A6P4YHE2_BRABE</name>
<dbReference type="GeneID" id="109473280"/>
<dbReference type="Proteomes" id="UP000515135">
    <property type="component" value="Unplaced"/>
</dbReference>
<proteinExistence type="predicted"/>
<organism evidence="1 2">
    <name type="scientific">Branchiostoma belcheri</name>
    <name type="common">Amphioxus</name>
    <dbReference type="NCBI Taxonomy" id="7741"/>
    <lineage>
        <taxon>Eukaryota</taxon>
        <taxon>Metazoa</taxon>
        <taxon>Chordata</taxon>
        <taxon>Cephalochordata</taxon>
        <taxon>Leptocardii</taxon>
        <taxon>Amphioxiformes</taxon>
        <taxon>Branchiostomatidae</taxon>
        <taxon>Branchiostoma</taxon>
    </lineage>
</organism>
<evidence type="ECO:0000313" key="2">
    <source>
        <dbReference type="RefSeq" id="XP_019628715.1"/>
    </source>
</evidence>
<accession>A0A6P4YHE2</accession>
<dbReference type="AlphaFoldDB" id="A0A6P4YHE2"/>
<protein>
    <submittedName>
        <fullName evidence="2">Uncharacterized protein LOC109473280</fullName>
    </submittedName>
</protein>
<sequence length="782" mass="89185">MAHRTVDQIIFSSVPGAVNSTILELIGQRLSIKYANKYPGGIYVDYGQTNVGDVIRPQKQLMHRSQKYLACSTTLGMEIQQEEVTFLFDKLVNSSDPPVLSVRERCSGDAFGIFAFANFYDLRLRNSIQFYNCWVNWHDFGRVTRRGVDLARTVLSQYSHTLVIYLRESAELHRQRFEQGSIHAKYMRDLVNLHEIYYRCEGCEKLEYDFHIYETYDQRLITAMDVFNSTTTTISIVDIIKFDKAPERLADHIIEQKEEKEAIDQIEAAMFDMLSTWEDKFRHAIHMATLPIDTLLPVCSKVKMEEFLAQLDVVLAELRDDYRLFVCRYAPPPEDTLVGITLRFYVKRVLLVLERLKMLISYMITKRVKPDFGPEDPDGVMTFNAADRISYVEANHVPPHKLYHHKTGIHVAADLPHAITTRALYEHVCRFWGKRQISTNSGRDLSHMSTTPADQPDSGCFDNEVLTTPLSETTTIIYSNKFANDIIDYVCHLSSYPVVPPDLKGILRSTLDDDSVVDAQNLPLGTPGPDSRHNVTNIASPRACIWCKTENTAIGHTDVTEQAKRARCQCIFSNTITGTEYKAASKINPCYFEGAQSTRATIMTRISRLNRRGPKNFGLVQSQINRSRASINVPGHHRRPASMQEEGEIEIHHRDAKGYCSDITSTIPLNIYVVEYRNVQQKRVIVEYIYQFIAAEMGRQQSIYPFKLKAKIDIERPCGSDFSLMTVSTNNIPITCDAEFKSRLHQIIDAINTHGPPMTRDGVDAVIFLEATKDKVKEGVLF</sequence>
<dbReference type="KEGG" id="bbel:109473280"/>
<dbReference type="RefSeq" id="XP_019628715.1">
    <property type="nucleotide sequence ID" value="XM_019773156.1"/>
</dbReference>
<keyword evidence="1" id="KW-1185">Reference proteome</keyword>
<reference evidence="2" key="1">
    <citation type="submission" date="2025-08" db="UniProtKB">
        <authorList>
            <consortium name="RefSeq"/>
        </authorList>
    </citation>
    <scope>IDENTIFICATION</scope>
    <source>
        <tissue evidence="2">Gonad</tissue>
    </source>
</reference>
<gene>
    <name evidence="2" type="primary">LOC109473280</name>
</gene>
<evidence type="ECO:0000313" key="1">
    <source>
        <dbReference type="Proteomes" id="UP000515135"/>
    </source>
</evidence>